<dbReference type="GO" id="GO:0005886">
    <property type="term" value="C:plasma membrane"/>
    <property type="evidence" value="ECO:0007669"/>
    <property type="project" value="UniProtKB-SubCell"/>
</dbReference>
<evidence type="ECO:0000256" key="7">
    <source>
        <dbReference type="ARBA" id="ARBA00035120"/>
    </source>
</evidence>
<dbReference type="HAMAP" id="MF_00454">
    <property type="entry name" value="FluC"/>
    <property type="match status" value="1"/>
</dbReference>
<dbReference type="GO" id="GO:0062054">
    <property type="term" value="F:fluoride channel activity"/>
    <property type="evidence" value="ECO:0007669"/>
    <property type="project" value="UniProtKB-UniRule"/>
</dbReference>
<feature type="binding site" evidence="10">
    <location>
        <position position="152"/>
    </location>
    <ligand>
        <name>Na(+)</name>
        <dbReference type="ChEBI" id="CHEBI:29101"/>
        <note>structural</note>
    </ligand>
</feature>
<evidence type="ECO:0000256" key="5">
    <source>
        <dbReference type="ARBA" id="ARBA00023136"/>
    </source>
</evidence>
<comment type="catalytic activity">
    <reaction evidence="8">
        <text>fluoride(in) = fluoride(out)</text>
        <dbReference type="Rhea" id="RHEA:76159"/>
        <dbReference type="ChEBI" id="CHEBI:17051"/>
    </reaction>
    <physiologicalReaction direction="left-to-right" evidence="8">
        <dbReference type="Rhea" id="RHEA:76160"/>
    </physiologicalReaction>
</comment>
<feature type="binding site" evidence="10">
    <location>
        <position position="149"/>
    </location>
    <ligand>
        <name>Na(+)</name>
        <dbReference type="ChEBI" id="CHEBI:29101"/>
        <note>structural</note>
    </ligand>
</feature>
<feature type="transmembrane region" description="Helical" evidence="10">
    <location>
        <begin position="141"/>
        <end position="161"/>
    </location>
</feature>
<evidence type="ECO:0000256" key="6">
    <source>
        <dbReference type="ARBA" id="ARBA00023303"/>
    </source>
</evidence>
<comment type="similarity">
    <text evidence="7 10">Belongs to the fluoride channel Fluc/FEX (TC 1.A.43) family.</text>
</comment>
<keyword evidence="10" id="KW-0915">Sodium</keyword>
<feature type="transmembrane region" description="Helical" evidence="10">
    <location>
        <begin position="78"/>
        <end position="100"/>
    </location>
</feature>
<evidence type="ECO:0000256" key="3">
    <source>
        <dbReference type="ARBA" id="ARBA00022692"/>
    </source>
</evidence>
<sequence length="212" mass="22048">MASRTRSGSEEGRDGCDDAYEVRMRGRFERRSRCAVAWLFMEGRRAEAAEGMADGAGGSAGGPVATRVPVLLRGQGPVVAAVALGGAAGAAARYGASLLWPAAPSAFPWTILVVNTVGCAVMGVLMVVITEGRQTHRLVRPFLGTGVLGGFTTFSTYAVDIVRLTDLREVRTALAYLALTPVAALAAVWAGSAATRRAIAAATAVAASRRRR</sequence>
<keyword evidence="4 10" id="KW-1133">Transmembrane helix</keyword>
<evidence type="ECO:0000256" key="9">
    <source>
        <dbReference type="ARBA" id="ARBA00049940"/>
    </source>
</evidence>
<dbReference type="PANTHER" id="PTHR28259:SF1">
    <property type="entry name" value="FLUORIDE EXPORT PROTEIN 1-RELATED"/>
    <property type="match status" value="1"/>
</dbReference>
<keyword evidence="6 10" id="KW-0407">Ion channel</keyword>
<name>A0A177HVF7_9ACTN</name>
<dbReference type="AlphaFoldDB" id="A0A177HVF7"/>
<organism evidence="11 12">
    <name type="scientific">Streptomyces jeddahensis</name>
    <dbReference type="NCBI Taxonomy" id="1716141"/>
    <lineage>
        <taxon>Bacteria</taxon>
        <taxon>Bacillati</taxon>
        <taxon>Actinomycetota</taxon>
        <taxon>Actinomycetes</taxon>
        <taxon>Kitasatosporales</taxon>
        <taxon>Streptomycetaceae</taxon>
        <taxon>Streptomyces</taxon>
    </lineage>
</organism>
<keyword evidence="3 10" id="KW-0812">Transmembrane</keyword>
<dbReference type="InterPro" id="IPR003691">
    <property type="entry name" value="FluC"/>
</dbReference>
<evidence type="ECO:0000313" key="11">
    <source>
        <dbReference type="EMBL" id="OAH14885.1"/>
    </source>
</evidence>
<keyword evidence="10" id="KW-0406">Ion transport</keyword>
<feature type="transmembrane region" description="Helical" evidence="10">
    <location>
        <begin position="106"/>
        <end position="129"/>
    </location>
</feature>
<proteinExistence type="inferred from homology"/>
<keyword evidence="5 10" id="KW-0472">Membrane</keyword>
<keyword evidence="10" id="KW-0813">Transport</keyword>
<dbReference type="GO" id="GO:0046872">
    <property type="term" value="F:metal ion binding"/>
    <property type="evidence" value="ECO:0007669"/>
    <property type="project" value="UniProtKB-KW"/>
</dbReference>
<comment type="subcellular location">
    <subcellularLocation>
        <location evidence="1 10">Cell membrane</location>
        <topology evidence="1 10">Multi-pass membrane protein</topology>
    </subcellularLocation>
</comment>
<evidence type="ECO:0000256" key="8">
    <source>
        <dbReference type="ARBA" id="ARBA00035585"/>
    </source>
</evidence>
<keyword evidence="12" id="KW-1185">Reference proteome</keyword>
<dbReference type="GO" id="GO:0140114">
    <property type="term" value="P:cellular detoxification of fluoride"/>
    <property type="evidence" value="ECO:0007669"/>
    <property type="project" value="UniProtKB-UniRule"/>
</dbReference>
<evidence type="ECO:0000256" key="4">
    <source>
        <dbReference type="ARBA" id="ARBA00022989"/>
    </source>
</evidence>
<gene>
    <name evidence="11" type="primary">crcB_2</name>
    <name evidence="10" type="synonym">crcB</name>
    <name evidence="10" type="synonym">fluC</name>
    <name evidence="11" type="ORF">STSP_17220</name>
</gene>
<dbReference type="PANTHER" id="PTHR28259">
    <property type="entry name" value="FLUORIDE EXPORT PROTEIN 1-RELATED"/>
    <property type="match status" value="1"/>
</dbReference>
<comment type="activity regulation">
    <text evidence="10">Na(+) is not transported, but it plays an essential structural role and its presence is essential for fluoride channel function.</text>
</comment>
<evidence type="ECO:0000256" key="2">
    <source>
        <dbReference type="ARBA" id="ARBA00022475"/>
    </source>
</evidence>
<comment type="function">
    <text evidence="9 10">Fluoride-specific ion channel. Important for reducing fluoride concentration in the cell, thus reducing its toxicity.</text>
</comment>
<dbReference type="STRING" id="1716141.STSP_17220"/>
<evidence type="ECO:0000256" key="10">
    <source>
        <dbReference type="HAMAP-Rule" id="MF_00454"/>
    </source>
</evidence>
<evidence type="ECO:0000313" key="12">
    <source>
        <dbReference type="Proteomes" id="UP000077381"/>
    </source>
</evidence>
<accession>A0A177HVF7</accession>
<keyword evidence="2 10" id="KW-1003">Cell membrane</keyword>
<feature type="transmembrane region" description="Helical" evidence="10">
    <location>
        <begin position="173"/>
        <end position="191"/>
    </location>
</feature>
<dbReference type="NCBIfam" id="TIGR00494">
    <property type="entry name" value="crcB"/>
    <property type="match status" value="1"/>
</dbReference>
<dbReference type="Proteomes" id="UP000077381">
    <property type="component" value="Unassembled WGS sequence"/>
</dbReference>
<evidence type="ECO:0000256" key="1">
    <source>
        <dbReference type="ARBA" id="ARBA00004651"/>
    </source>
</evidence>
<dbReference type="PATRIC" id="fig|1716141.3.peg.1806"/>
<protein>
    <recommendedName>
        <fullName evidence="10">Fluoride-specific ion channel FluC</fullName>
    </recommendedName>
</protein>
<dbReference type="EMBL" id="LOHS01000053">
    <property type="protein sequence ID" value="OAH14885.1"/>
    <property type="molecule type" value="Genomic_DNA"/>
</dbReference>
<keyword evidence="10" id="KW-0479">Metal-binding</keyword>
<dbReference type="Pfam" id="PF02537">
    <property type="entry name" value="CRCB"/>
    <property type="match status" value="1"/>
</dbReference>
<comment type="caution">
    <text evidence="11">The sequence shown here is derived from an EMBL/GenBank/DDBJ whole genome shotgun (WGS) entry which is preliminary data.</text>
</comment>
<reference evidence="11 12" key="1">
    <citation type="submission" date="2015-12" db="EMBL/GenBank/DDBJ databases">
        <title>Genome sequence of Streptomyces sp. G25.</title>
        <authorList>
            <person name="Poehlein A."/>
            <person name="Roettig A."/>
            <person name="Hiessl S."/>
            <person name="Hauschild P."/>
            <person name="Schauer J."/>
            <person name="Madkour M.H."/>
            <person name="Al-Ansari A.M."/>
            <person name="Almakishah N.H."/>
            <person name="Steinbuechel A."/>
            <person name="Daniel R."/>
        </authorList>
    </citation>
    <scope>NUCLEOTIDE SEQUENCE [LARGE SCALE GENOMIC DNA]</scope>
    <source>
        <strain evidence="12">G25(2015)</strain>
    </source>
</reference>